<evidence type="ECO:0008006" key="4">
    <source>
        <dbReference type="Google" id="ProtNLM"/>
    </source>
</evidence>
<protein>
    <recommendedName>
        <fullName evidence="4">Gliding motility-associated protein GldM N-terminal domain-containing protein</fullName>
    </recommendedName>
</protein>
<accession>A0A4Z0LAE7</accession>
<evidence type="ECO:0000313" key="2">
    <source>
        <dbReference type="EMBL" id="TGD58632.1"/>
    </source>
</evidence>
<keyword evidence="1" id="KW-0732">Signal</keyword>
<dbReference type="AlphaFoldDB" id="A0A4Z0LAE7"/>
<name>A0A4Z0LAE7_9FLAO</name>
<comment type="caution">
    <text evidence="2">The sequence shown here is derived from an EMBL/GenBank/DDBJ whole genome shotgun (WGS) entry which is preliminary data.</text>
</comment>
<sequence>MKKIIFLSLFLIFAVGGNAEAQSKNKPKSIISTGASMRKYHEKSELETMQKGALLELYIERIKVLINTLPYIALTTKPGVTMQDVGIPDNSENNKALDSQRENTTNFLNATVEFQRTMMPYSDKGNLISSILYYESMLKELNQLNE</sequence>
<dbReference type="Proteomes" id="UP000297407">
    <property type="component" value="Unassembled WGS sequence"/>
</dbReference>
<dbReference type="EMBL" id="SRLH01000003">
    <property type="protein sequence ID" value="TGD58632.1"/>
    <property type="molecule type" value="Genomic_DNA"/>
</dbReference>
<organism evidence="2 3">
    <name type="scientific">Flavobacterium humi</name>
    <dbReference type="NCBI Taxonomy" id="2562683"/>
    <lineage>
        <taxon>Bacteria</taxon>
        <taxon>Pseudomonadati</taxon>
        <taxon>Bacteroidota</taxon>
        <taxon>Flavobacteriia</taxon>
        <taxon>Flavobacteriales</taxon>
        <taxon>Flavobacteriaceae</taxon>
        <taxon>Flavobacterium</taxon>
    </lineage>
</organism>
<feature type="chain" id="PRO_5021192997" description="Gliding motility-associated protein GldM N-terminal domain-containing protein" evidence="1">
    <location>
        <begin position="22"/>
        <end position="146"/>
    </location>
</feature>
<evidence type="ECO:0000313" key="3">
    <source>
        <dbReference type="Proteomes" id="UP000297407"/>
    </source>
</evidence>
<proteinExistence type="predicted"/>
<keyword evidence="3" id="KW-1185">Reference proteome</keyword>
<gene>
    <name evidence="2" type="ORF">E4635_06880</name>
</gene>
<dbReference type="RefSeq" id="WP_135525892.1">
    <property type="nucleotide sequence ID" value="NZ_SRLH01000003.1"/>
</dbReference>
<dbReference type="OrthoDB" id="1161684at2"/>
<feature type="signal peptide" evidence="1">
    <location>
        <begin position="1"/>
        <end position="21"/>
    </location>
</feature>
<reference evidence="2 3" key="1">
    <citation type="submission" date="2019-04" db="EMBL/GenBank/DDBJ databases">
        <title>Flavobacterium sp. strain DS2-A Genome sequencing and assembly.</title>
        <authorList>
            <person name="Kim I."/>
        </authorList>
    </citation>
    <scope>NUCLEOTIDE SEQUENCE [LARGE SCALE GENOMIC DNA]</scope>
    <source>
        <strain evidence="2 3">DS2-A</strain>
    </source>
</reference>
<evidence type="ECO:0000256" key="1">
    <source>
        <dbReference type="SAM" id="SignalP"/>
    </source>
</evidence>